<evidence type="ECO:0000259" key="1">
    <source>
        <dbReference type="PROSITE" id="PS50943"/>
    </source>
</evidence>
<accession>A0A6N2TBV2</accession>
<dbReference type="PROSITE" id="PS50943">
    <property type="entry name" value="HTH_CROC1"/>
    <property type="match status" value="1"/>
</dbReference>
<evidence type="ECO:0000313" key="2">
    <source>
        <dbReference type="EMBL" id="VYT03168.1"/>
    </source>
</evidence>
<dbReference type="InterPro" id="IPR010982">
    <property type="entry name" value="Lambda_DNA-bd_dom_sf"/>
</dbReference>
<name>A0A6N2TBV2_9FIRM</name>
<dbReference type="SMART" id="SM00530">
    <property type="entry name" value="HTH_XRE"/>
    <property type="match status" value="1"/>
</dbReference>
<dbReference type="SUPFAM" id="SSF47413">
    <property type="entry name" value="lambda repressor-like DNA-binding domains"/>
    <property type="match status" value="1"/>
</dbReference>
<dbReference type="InterPro" id="IPR001387">
    <property type="entry name" value="Cro/C1-type_HTH"/>
</dbReference>
<dbReference type="EMBL" id="CACRST010000013">
    <property type="protein sequence ID" value="VYT03168.1"/>
    <property type="molecule type" value="Genomic_DNA"/>
</dbReference>
<dbReference type="CDD" id="cd00093">
    <property type="entry name" value="HTH_XRE"/>
    <property type="match status" value="1"/>
</dbReference>
<gene>
    <name evidence="2" type="ORF">BGLFYP119_01542</name>
</gene>
<sequence>MSIFSEMLSEYIREKEIKVFSLVKYCGTDRSTMYKIINGKRNPPTPELFQKIAEFLHLTPVEYQHFEEAWKITLTGHDVYYRRKSVENFISYFPSPASVSIPDQPDFHISEETRRSPQAASTITSRQQLNTHLHHMLLTESGKKSGKIALLLQPDYDFLFGLLSSLKPSGSLKIQHLLCITGKDTFTDQNYLYNLSCLRKIFPLYMAGLDYVPRFFYDQIQSHYHNFNMFPCLILTSDQALMCDPEYKSGILYNSLEIVELLWKEFLSFYDKCSSLFTCAPLFPESPDAYFDILLDTTDQDLFIGIQPESCFTPFFTPSLLNEIFNHDIPYGEKILQSALKSFDNNRRKLLLGKFILYFTEEGIEYFARTGLIEEFPRMFYTPLNPDQRLQLLNAVLSSCQDGAYRILKHPLGHLPANLRLYIRNGQCCISFINNEMKIVLLQILESSFFATFQDYMENMETSCYYTEEESSAIIQRLIDRLHTGEWQ</sequence>
<proteinExistence type="predicted"/>
<dbReference type="AlphaFoldDB" id="A0A6N2TBV2"/>
<reference evidence="2" key="1">
    <citation type="submission" date="2019-11" db="EMBL/GenBank/DDBJ databases">
        <authorList>
            <person name="Feng L."/>
        </authorList>
    </citation>
    <scope>NUCLEOTIDE SEQUENCE</scope>
    <source>
        <strain evidence="2">BgluceraseaLFYP119</strain>
    </source>
</reference>
<protein>
    <submittedName>
        <fullName evidence="2">Helix-turn-helix domain protein</fullName>
    </submittedName>
</protein>
<organism evidence="2">
    <name type="scientific">Blautia glucerasea</name>
    <dbReference type="NCBI Taxonomy" id="536633"/>
    <lineage>
        <taxon>Bacteria</taxon>
        <taxon>Bacillati</taxon>
        <taxon>Bacillota</taxon>
        <taxon>Clostridia</taxon>
        <taxon>Lachnospirales</taxon>
        <taxon>Lachnospiraceae</taxon>
        <taxon>Blautia</taxon>
    </lineage>
</organism>
<feature type="domain" description="HTH cro/C1-type" evidence="1">
    <location>
        <begin position="24"/>
        <end position="63"/>
    </location>
</feature>
<dbReference type="GO" id="GO:0003677">
    <property type="term" value="F:DNA binding"/>
    <property type="evidence" value="ECO:0007669"/>
    <property type="project" value="InterPro"/>
</dbReference>
<dbReference type="Gene3D" id="1.10.260.40">
    <property type="entry name" value="lambda repressor-like DNA-binding domains"/>
    <property type="match status" value="1"/>
</dbReference>